<gene>
    <name evidence="2" type="ORF">LSINAPIS_LOCUS14904</name>
</gene>
<evidence type="ECO:0000313" key="3">
    <source>
        <dbReference type="Proteomes" id="UP000324832"/>
    </source>
</evidence>
<name>A0A5E4R4Q7_9NEOP</name>
<dbReference type="EMBL" id="FZQP02006959">
    <property type="protein sequence ID" value="VVD05346.1"/>
    <property type="molecule type" value="Genomic_DNA"/>
</dbReference>
<organism evidence="2 3">
    <name type="scientific">Leptidea sinapis</name>
    <dbReference type="NCBI Taxonomy" id="189913"/>
    <lineage>
        <taxon>Eukaryota</taxon>
        <taxon>Metazoa</taxon>
        <taxon>Ecdysozoa</taxon>
        <taxon>Arthropoda</taxon>
        <taxon>Hexapoda</taxon>
        <taxon>Insecta</taxon>
        <taxon>Pterygota</taxon>
        <taxon>Neoptera</taxon>
        <taxon>Endopterygota</taxon>
        <taxon>Lepidoptera</taxon>
        <taxon>Glossata</taxon>
        <taxon>Ditrysia</taxon>
        <taxon>Papilionoidea</taxon>
        <taxon>Pieridae</taxon>
        <taxon>Dismorphiinae</taxon>
        <taxon>Leptidea</taxon>
    </lineage>
</organism>
<protein>
    <submittedName>
        <fullName evidence="2">Uncharacterized protein</fullName>
    </submittedName>
</protein>
<feature type="region of interest" description="Disordered" evidence="1">
    <location>
        <begin position="172"/>
        <end position="210"/>
    </location>
</feature>
<dbReference type="Proteomes" id="UP000324832">
    <property type="component" value="Unassembled WGS sequence"/>
</dbReference>
<evidence type="ECO:0000313" key="2">
    <source>
        <dbReference type="EMBL" id="VVD05346.1"/>
    </source>
</evidence>
<dbReference type="AlphaFoldDB" id="A0A5E4R4Q7"/>
<evidence type="ECO:0000256" key="1">
    <source>
        <dbReference type="SAM" id="MobiDB-lite"/>
    </source>
</evidence>
<reference evidence="2 3" key="1">
    <citation type="submission" date="2017-07" db="EMBL/GenBank/DDBJ databases">
        <authorList>
            <person name="Talla V."/>
            <person name="Backstrom N."/>
        </authorList>
    </citation>
    <scope>NUCLEOTIDE SEQUENCE [LARGE SCALE GENOMIC DNA]</scope>
</reference>
<sequence>MEESLTPSILVNGFRKCGLVPWNPEAVTIPGKAIEKKDNTEKILFLKRGLHFLNESIPADTLIVFQSTIGDWSGDTTDKSLFNLWHSTKTEVEALQKKDSDLTQEDRTASPLTADFNIPAPISDLATADMELDTKRKPKEKLPTVAFGEDYVIYLKRKMEKKENLAKQKLERANERKRKKAEKDALMEQKKLEGEDRKRRKFQDTQAKKTRRHLCYSCLLTQVLKSHSSSRKRH</sequence>
<accession>A0A5E4R4Q7</accession>
<keyword evidence="3" id="KW-1185">Reference proteome</keyword>
<proteinExistence type="predicted"/>
<feature type="compositionally biased region" description="Basic and acidic residues" evidence="1">
    <location>
        <begin position="181"/>
        <end position="207"/>
    </location>
</feature>